<dbReference type="AlphaFoldDB" id="A0AB35KDC6"/>
<accession>A0AB35KDC6</accession>
<dbReference type="Proteomes" id="UP001152820">
    <property type="component" value="Unassembled WGS sequence"/>
</dbReference>
<dbReference type="EMBL" id="JAOWLO010000004">
    <property type="protein sequence ID" value="MDG5048888.1"/>
    <property type="molecule type" value="Genomic_DNA"/>
</dbReference>
<reference evidence="1" key="2">
    <citation type="journal article" date="2023" name="Food Microbiol.">
        <title>Evaluation of the fermentation potential of lactic acid bacteria isolated from herbs, fruits and vegetables as starter cultures in nut-based milk alternatives.</title>
        <authorList>
            <person name="Huang W."/>
            <person name="Dong A."/>
            <person name="Pham H.T."/>
            <person name="Zhou C."/>
            <person name="Huo Z."/>
            <person name="Watjen A.P."/>
            <person name="Prakash S."/>
            <person name="Bang-Berthelsen C.H."/>
            <person name="Turner M.S."/>
        </authorList>
    </citation>
    <scope>NUCLEOTIDE SEQUENCE</scope>
    <source>
        <strain evidence="1">593</strain>
    </source>
</reference>
<name>A0AB35KDC6_9LACT</name>
<dbReference type="RefSeq" id="WP_143464172.1">
    <property type="nucleotide sequence ID" value="NZ_JAOWLO010000004.1"/>
</dbReference>
<organism evidence="1 2">
    <name type="scientific">Lactococcus lactis</name>
    <dbReference type="NCBI Taxonomy" id="1358"/>
    <lineage>
        <taxon>Bacteria</taxon>
        <taxon>Bacillati</taxon>
        <taxon>Bacillota</taxon>
        <taxon>Bacilli</taxon>
        <taxon>Lactobacillales</taxon>
        <taxon>Streptococcaceae</taxon>
        <taxon>Lactococcus</taxon>
    </lineage>
</organism>
<protein>
    <submittedName>
        <fullName evidence="1">Uncharacterized protein</fullName>
    </submittedName>
</protein>
<comment type="caution">
    <text evidence="1">The sequence shown here is derived from an EMBL/GenBank/DDBJ whole genome shotgun (WGS) entry which is preliminary data.</text>
</comment>
<reference evidence="1" key="1">
    <citation type="submission" date="2022-10" db="EMBL/GenBank/DDBJ databases">
        <authorList>
            <person name="Turner M.S."/>
            <person name="Huang W."/>
        </authorList>
    </citation>
    <scope>NUCLEOTIDE SEQUENCE</scope>
    <source>
        <strain evidence="1">593</strain>
    </source>
</reference>
<evidence type="ECO:0000313" key="2">
    <source>
        <dbReference type="Proteomes" id="UP001152820"/>
    </source>
</evidence>
<sequence>MHKATSKEKMSQEFMDLFHEAMESERINRECSDRVEPLEEPRDIDFFKIAWQIYSVALNRGRKERKDFRRRPFISEDDTRFDNFWKMKKSYAEKLADEKTHELVGTVDFSSQVAYAMYLAGVEHGKKNLDIGKEIYISRLDYPTEPLLHDYEKIVVARAELSDKEVKVQLERYFGIKDGGKA</sequence>
<evidence type="ECO:0000313" key="1">
    <source>
        <dbReference type="EMBL" id="MDG5048888.1"/>
    </source>
</evidence>
<gene>
    <name evidence="1" type="ORF">OGZ38_07005</name>
</gene>
<proteinExistence type="predicted"/>